<reference evidence="1 2" key="1">
    <citation type="submission" date="2020-02" db="EMBL/GenBank/DDBJ databases">
        <title>Whole-genome analyses of novel actinobacteria.</title>
        <authorList>
            <person name="Sahin N."/>
        </authorList>
    </citation>
    <scope>NUCLEOTIDE SEQUENCE [LARGE SCALE GENOMIC DNA]</scope>
    <source>
        <strain evidence="1 2">A7024</strain>
    </source>
</reference>
<comment type="caution">
    <text evidence="1">The sequence shown here is derived from an EMBL/GenBank/DDBJ whole genome shotgun (WGS) entry which is preliminary data.</text>
</comment>
<organism evidence="1 2">
    <name type="scientific">Streptomyces coryli</name>
    <dbReference type="NCBI Taxonomy" id="1128680"/>
    <lineage>
        <taxon>Bacteria</taxon>
        <taxon>Bacillati</taxon>
        <taxon>Actinomycetota</taxon>
        <taxon>Actinomycetes</taxon>
        <taxon>Kitasatosporales</taxon>
        <taxon>Streptomycetaceae</taxon>
        <taxon>Streptomyces</taxon>
    </lineage>
</organism>
<dbReference type="Proteomes" id="UP000481583">
    <property type="component" value="Unassembled WGS sequence"/>
</dbReference>
<keyword evidence="2" id="KW-1185">Reference proteome</keyword>
<proteinExistence type="predicted"/>
<sequence length="105" mass="11806">MPFALATPAAAESWDRKCYGITAPYKGFNEIMGKVSKKGDCRDGLAMLQRHRWWGWEVVDERRLTGTSAGLMHKCTGSGTYTYKTVVSIDSQLGVYESESRRFTC</sequence>
<gene>
    <name evidence="1" type="ORF">G5C51_02530</name>
</gene>
<evidence type="ECO:0000313" key="1">
    <source>
        <dbReference type="EMBL" id="NGN62779.1"/>
    </source>
</evidence>
<dbReference type="EMBL" id="JAAKZV010000005">
    <property type="protein sequence ID" value="NGN62779.1"/>
    <property type="molecule type" value="Genomic_DNA"/>
</dbReference>
<name>A0A6G4TRZ2_9ACTN</name>
<evidence type="ECO:0000313" key="2">
    <source>
        <dbReference type="Proteomes" id="UP000481583"/>
    </source>
</evidence>
<accession>A0A6G4TRZ2</accession>
<protein>
    <recommendedName>
        <fullName evidence="3">Secreted protein</fullName>
    </recommendedName>
</protein>
<dbReference type="AlphaFoldDB" id="A0A6G4TRZ2"/>
<evidence type="ECO:0008006" key="3">
    <source>
        <dbReference type="Google" id="ProtNLM"/>
    </source>
</evidence>